<name>A0ACB8BFY7_9AGAM</name>
<keyword evidence="2" id="KW-1185">Reference proteome</keyword>
<accession>A0ACB8BFY7</accession>
<proteinExistence type="predicted"/>
<evidence type="ECO:0000313" key="1">
    <source>
        <dbReference type="EMBL" id="KAH7924371.1"/>
    </source>
</evidence>
<sequence>MSSNEDIIRQQATSLQDKSHYQSGTKFQPKSTATSDESGVNEAAVAEFPGASVHVGRTGQTGGGTSSQFIPPDEGGEDQGTASHFYDSPTFGGRGNLRAHVREADPSINVRGDSVWTEVSGTGAATGRRPQRELAEAQTEGARSQYV</sequence>
<protein>
    <submittedName>
        <fullName evidence="1">Uncharacterized protein</fullName>
    </submittedName>
</protein>
<reference evidence="1" key="1">
    <citation type="journal article" date="2021" name="New Phytol.">
        <title>Evolutionary innovations through gain and loss of genes in the ectomycorrhizal Boletales.</title>
        <authorList>
            <person name="Wu G."/>
            <person name="Miyauchi S."/>
            <person name="Morin E."/>
            <person name="Kuo A."/>
            <person name="Drula E."/>
            <person name="Varga T."/>
            <person name="Kohler A."/>
            <person name="Feng B."/>
            <person name="Cao Y."/>
            <person name="Lipzen A."/>
            <person name="Daum C."/>
            <person name="Hundley H."/>
            <person name="Pangilinan J."/>
            <person name="Johnson J."/>
            <person name="Barry K."/>
            <person name="LaButti K."/>
            <person name="Ng V."/>
            <person name="Ahrendt S."/>
            <person name="Min B."/>
            <person name="Choi I.G."/>
            <person name="Park H."/>
            <person name="Plett J.M."/>
            <person name="Magnuson J."/>
            <person name="Spatafora J.W."/>
            <person name="Nagy L.G."/>
            <person name="Henrissat B."/>
            <person name="Grigoriev I.V."/>
            <person name="Yang Z.L."/>
            <person name="Xu J."/>
            <person name="Martin F.M."/>
        </authorList>
    </citation>
    <scope>NUCLEOTIDE SEQUENCE</scope>
    <source>
        <strain evidence="1">KUC20120723A-06</strain>
    </source>
</reference>
<dbReference type="EMBL" id="MU266426">
    <property type="protein sequence ID" value="KAH7924371.1"/>
    <property type="molecule type" value="Genomic_DNA"/>
</dbReference>
<gene>
    <name evidence="1" type="ORF">BV22DRAFT_1013432</name>
</gene>
<organism evidence="1 2">
    <name type="scientific">Leucogyrophana mollusca</name>
    <dbReference type="NCBI Taxonomy" id="85980"/>
    <lineage>
        <taxon>Eukaryota</taxon>
        <taxon>Fungi</taxon>
        <taxon>Dikarya</taxon>
        <taxon>Basidiomycota</taxon>
        <taxon>Agaricomycotina</taxon>
        <taxon>Agaricomycetes</taxon>
        <taxon>Agaricomycetidae</taxon>
        <taxon>Boletales</taxon>
        <taxon>Boletales incertae sedis</taxon>
        <taxon>Leucogyrophana</taxon>
    </lineage>
</organism>
<evidence type="ECO:0000313" key="2">
    <source>
        <dbReference type="Proteomes" id="UP000790709"/>
    </source>
</evidence>
<dbReference type="Proteomes" id="UP000790709">
    <property type="component" value="Unassembled WGS sequence"/>
</dbReference>
<comment type="caution">
    <text evidence="1">The sequence shown here is derived from an EMBL/GenBank/DDBJ whole genome shotgun (WGS) entry which is preliminary data.</text>
</comment>